<dbReference type="AlphaFoldDB" id="D5BBU7"/>
<accession>D5BBU7</accession>
<dbReference type="KEGG" id="zpr:ZPR_2222"/>
<protein>
    <submittedName>
        <fullName evidence="1">Uncharacterized protein</fullName>
    </submittedName>
</protein>
<dbReference type="Proteomes" id="UP000001654">
    <property type="component" value="Chromosome"/>
</dbReference>
<dbReference type="STRING" id="655815.ZPR_2222"/>
<organism evidence="1 2">
    <name type="scientific">Zunongwangia profunda (strain DSM 18752 / CCTCC AB 206139 / SM-A87)</name>
    <name type="common">Wangia profunda</name>
    <dbReference type="NCBI Taxonomy" id="655815"/>
    <lineage>
        <taxon>Bacteria</taxon>
        <taxon>Pseudomonadati</taxon>
        <taxon>Bacteroidota</taxon>
        <taxon>Flavobacteriia</taxon>
        <taxon>Flavobacteriales</taxon>
        <taxon>Flavobacteriaceae</taxon>
        <taxon>Zunongwangia</taxon>
    </lineage>
</organism>
<dbReference type="EMBL" id="CP001650">
    <property type="protein sequence ID" value="ADF52546.1"/>
    <property type="molecule type" value="Genomic_DNA"/>
</dbReference>
<name>D5BBU7_ZUNPS</name>
<gene>
    <name evidence="1" type="ordered locus">ZPR_2222</name>
</gene>
<evidence type="ECO:0000313" key="2">
    <source>
        <dbReference type="Proteomes" id="UP000001654"/>
    </source>
</evidence>
<evidence type="ECO:0000313" key="1">
    <source>
        <dbReference type="EMBL" id="ADF52546.1"/>
    </source>
</evidence>
<dbReference type="HOGENOM" id="CLU_3359350_0_0_10"/>
<reference evidence="1 2" key="1">
    <citation type="journal article" date="2010" name="BMC Genomics">
        <title>The complete genome of Zunongwangia profunda SM-A87 reveals its adaptation to the deep-sea environment and ecological role in sedimentary organic nitrogen degradation.</title>
        <authorList>
            <person name="Qin Q.L."/>
            <person name="Zhang X.Y."/>
            <person name="Wang X.M."/>
            <person name="Liu G.M."/>
            <person name="Chen X.L."/>
            <person name="Xie B.B."/>
            <person name="Dang H.Y."/>
            <person name="Zhou B.C."/>
            <person name="Yu J."/>
            <person name="Zhang Y.Z."/>
        </authorList>
    </citation>
    <scope>NUCLEOTIDE SEQUENCE [LARGE SCALE GENOMIC DNA]</scope>
    <source>
        <strain evidence="2">DSM 18752 / CCTCC AB 206139 / SM-A87</strain>
    </source>
</reference>
<sequence length="36" mass="4305">MVIQLTNTSGITFEIDFLKVYRVNGNKKRKSFKNWK</sequence>
<proteinExistence type="predicted"/>
<keyword evidence="2" id="KW-1185">Reference proteome</keyword>